<evidence type="ECO:0000313" key="5">
    <source>
        <dbReference type="Proteomes" id="UP000323521"/>
    </source>
</evidence>
<dbReference type="AlphaFoldDB" id="A0A3G1L1K7"/>
<dbReference type="Pfam" id="PF03323">
    <property type="entry name" value="GerA"/>
    <property type="match status" value="1"/>
</dbReference>
<dbReference type="GO" id="GO:0009847">
    <property type="term" value="P:spore germination"/>
    <property type="evidence" value="ECO:0007669"/>
    <property type="project" value="InterPro"/>
</dbReference>
<protein>
    <submittedName>
        <fullName evidence="4">Spore germination protein</fullName>
    </submittedName>
</protein>
<feature type="transmembrane region" description="Helical" evidence="3">
    <location>
        <begin position="321"/>
        <end position="343"/>
    </location>
</feature>
<dbReference type="PANTHER" id="PTHR22550">
    <property type="entry name" value="SPORE GERMINATION PROTEIN"/>
    <property type="match status" value="1"/>
</dbReference>
<dbReference type="InterPro" id="IPR050768">
    <property type="entry name" value="UPF0353/GerABKA_families"/>
</dbReference>
<dbReference type="PIRSF" id="PIRSF005690">
    <property type="entry name" value="GerBA"/>
    <property type="match status" value="1"/>
</dbReference>
<keyword evidence="2 3" id="KW-0472">Membrane</keyword>
<dbReference type="InterPro" id="IPR004995">
    <property type="entry name" value="Spore_Ger"/>
</dbReference>
<keyword evidence="5" id="KW-1185">Reference proteome</keyword>
<dbReference type="Proteomes" id="UP000323521">
    <property type="component" value="Chromosome"/>
</dbReference>
<sequence length="522" mass="57523">MGMHVFGKLFRKLNYLLTLGQKQQRESGKKEEKPLTGDLPFDLTMIQNILGTSNDISYRRFKIGVEEATLIFIDGLVDKAMINDHILHPLMVDAQLTGADEELARKNLVTQIGDKILTAGEIKPVKEMSELVNGVLSGNTALLLDRSEKALLIDTRGWPARGIEEPETEVVVRGPREGFTETMRTNTALLRRKIRDPNLTFDTVRLGVRTKTDITIAYIKGIAKDTLVEEIKKRLKNIHTDAILESGYIEEFIEDNPLSIFSSIGNSEKPDTVAAKILEGRAAIIVDGTPIVLTVPMLFIESFQTADDYYSRSPYTSLLRFIRFLGFLFSVFSPAIYVALVAFHQELLPTPLLMTVAAASEGTPFPSIVELLGMGLLFEILREAGVRIPRSMGQAVSIVGALVIGEAAVSAGLIGAPVVIVVALTAIASFTVTPQADAATILRFLLTLAAGAFGMFGIVIVVIQMVIHLVSLRSFGVPYLSPLAPFSINDWKDLFFRVPWWAMKSRPESIEPEQRIRQGAKK</sequence>
<keyword evidence="3" id="KW-0812">Transmembrane</keyword>
<gene>
    <name evidence="4" type="ORF">DCMF_10535</name>
</gene>
<evidence type="ECO:0000313" key="4">
    <source>
        <dbReference type="EMBL" id="ATW28524.1"/>
    </source>
</evidence>
<feature type="transmembrane region" description="Helical" evidence="3">
    <location>
        <begin position="441"/>
        <end position="463"/>
    </location>
</feature>
<name>A0A3G1L1K7_FORW1</name>
<evidence type="ECO:0000256" key="1">
    <source>
        <dbReference type="ARBA" id="ARBA00005278"/>
    </source>
</evidence>
<dbReference type="GO" id="GO:0016020">
    <property type="term" value="C:membrane"/>
    <property type="evidence" value="ECO:0007669"/>
    <property type="project" value="InterPro"/>
</dbReference>
<evidence type="ECO:0000256" key="3">
    <source>
        <dbReference type="SAM" id="Phobius"/>
    </source>
</evidence>
<evidence type="ECO:0000256" key="2">
    <source>
        <dbReference type="ARBA" id="ARBA00023136"/>
    </source>
</evidence>
<keyword evidence="3" id="KW-1133">Transmembrane helix</keyword>
<comment type="similarity">
    <text evidence="1">Belongs to the GerABKA family.</text>
</comment>
<dbReference type="PANTHER" id="PTHR22550:SF5">
    <property type="entry name" value="LEUCINE ZIPPER PROTEIN 4"/>
    <property type="match status" value="1"/>
</dbReference>
<organism evidence="4 5">
    <name type="scientific">Formimonas warabiya</name>
    <dbReference type="NCBI Taxonomy" id="1761012"/>
    <lineage>
        <taxon>Bacteria</taxon>
        <taxon>Bacillati</taxon>
        <taxon>Bacillota</taxon>
        <taxon>Clostridia</taxon>
        <taxon>Eubacteriales</taxon>
        <taxon>Peptococcaceae</taxon>
        <taxon>Candidatus Formimonas</taxon>
    </lineage>
</organism>
<dbReference type="KEGG" id="fwa:DCMF_10535"/>
<dbReference type="EMBL" id="CP017634">
    <property type="protein sequence ID" value="ATW28524.1"/>
    <property type="molecule type" value="Genomic_DNA"/>
</dbReference>
<reference evidence="4 5" key="1">
    <citation type="submission" date="2016-10" db="EMBL/GenBank/DDBJ databases">
        <title>Complete Genome Sequence of Peptococcaceae strain DCMF.</title>
        <authorList>
            <person name="Edwards R.J."/>
            <person name="Holland S.I."/>
            <person name="Deshpande N.P."/>
            <person name="Wong Y.K."/>
            <person name="Ertan H."/>
            <person name="Manefield M."/>
            <person name="Russell T.L."/>
            <person name="Lee M.J."/>
        </authorList>
    </citation>
    <scope>NUCLEOTIDE SEQUENCE [LARGE SCALE GENOMIC DNA]</scope>
    <source>
        <strain evidence="4 5">DCMF</strain>
    </source>
</reference>
<accession>A0A3G1L1K7</accession>
<feature type="transmembrane region" description="Helical" evidence="3">
    <location>
        <begin position="402"/>
        <end position="429"/>
    </location>
</feature>
<proteinExistence type="inferred from homology"/>